<comment type="subcellular location">
    <subcellularLocation>
        <location evidence="2">Chromosome</location>
    </subcellularLocation>
    <subcellularLocation>
        <location evidence="1">Nucleus</location>
    </subcellularLocation>
</comment>
<dbReference type="OMA" id="EMRKPAN"/>
<evidence type="ECO:0008006" key="11">
    <source>
        <dbReference type="Google" id="ProtNLM"/>
    </source>
</evidence>
<keyword evidence="4" id="KW-0158">Chromosome</keyword>
<dbReference type="InterPro" id="IPR024835">
    <property type="entry name" value="SYCP2-like"/>
</dbReference>
<name>H0W5M6_CAVPO</name>
<reference evidence="10" key="1">
    <citation type="journal article" date="2011" name="Nature">
        <title>A high-resolution map of human evolutionary constraint using 29 mammals.</title>
        <authorList>
            <person name="Lindblad-Toh K."/>
            <person name="Garber M."/>
            <person name="Zuk O."/>
            <person name="Lin M.F."/>
            <person name="Parker B.J."/>
            <person name="Washietl S."/>
            <person name="Kheradpour P."/>
            <person name="Ernst J."/>
            <person name="Jordan G."/>
            <person name="Mauceli E."/>
            <person name="Ward L.D."/>
            <person name="Lowe C.B."/>
            <person name="Holloway A.K."/>
            <person name="Clamp M."/>
            <person name="Gnerre S."/>
            <person name="Alfoldi J."/>
            <person name="Beal K."/>
            <person name="Chang J."/>
            <person name="Clawson H."/>
            <person name="Cuff J."/>
            <person name="Di Palma F."/>
            <person name="Fitzgerald S."/>
            <person name="Flicek P."/>
            <person name="Guttman M."/>
            <person name="Hubisz M.J."/>
            <person name="Jaffe D.B."/>
            <person name="Jungreis I."/>
            <person name="Kent W.J."/>
            <person name="Kostka D."/>
            <person name="Lara M."/>
            <person name="Martins A.L."/>
            <person name="Massingham T."/>
            <person name="Moltke I."/>
            <person name="Raney B.J."/>
            <person name="Rasmussen M.D."/>
            <person name="Robinson J."/>
            <person name="Stark A."/>
            <person name="Vilella A.J."/>
            <person name="Wen J."/>
            <person name="Xie X."/>
            <person name="Zody M.C."/>
            <person name="Baldwin J."/>
            <person name="Bloom T."/>
            <person name="Chin C.W."/>
            <person name="Heiman D."/>
            <person name="Nicol R."/>
            <person name="Nusbaum C."/>
            <person name="Young S."/>
            <person name="Wilkinson J."/>
            <person name="Worley K.C."/>
            <person name="Kovar C.L."/>
            <person name="Muzny D.M."/>
            <person name="Gibbs R.A."/>
            <person name="Cree A."/>
            <person name="Dihn H.H."/>
            <person name="Fowler G."/>
            <person name="Jhangiani S."/>
            <person name="Joshi V."/>
            <person name="Lee S."/>
            <person name="Lewis L.R."/>
            <person name="Nazareth L.V."/>
            <person name="Okwuonu G."/>
            <person name="Santibanez J."/>
            <person name="Warren W.C."/>
            <person name="Mardis E.R."/>
            <person name="Weinstock G.M."/>
            <person name="Wilson R.K."/>
            <person name="Delehaunty K."/>
            <person name="Dooling D."/>
            <person name="Fronik C."/>
            <person name="Fulton L."/>
            <person name="Fulton B."/>
            <person name="Graves T."/>
            <person name="Minx P."/>
            <person name="Sodergren E."/>
            <person name="Birney E."/>
            <person name="Margulies E.H."/>
            <person name="Herrero J."/>
            <person name="Green E.D."/>
            <person name="Haussler D."/>
            <person name="Siepel A."/>
            <person name="Goldman N."/>
            <person name="Pollard K.S."/>
            <person name="Pedersen J.S."/>
            <person name="Lander E.S."/>
            <person name="Kellis M."/>
        </authorList>
    </citation>
    <scope>NUCLEOTIDE SEQUENCE [LARGE SCALE GENOMIC DNA]</scope>
    <source>
        <strain evidence="10">2N</strain>
    </source>
</reference>
<evidence type="ECO:0000259" key="7">
    <source>
        <dbReference type="Pfam" id="PF18581"/>
    </source>
</evidence>
<dbReference type="HOGENOM" id="CLU_027118_0_0_1"/>
<dbReference type="Proteomes" id="UP000005447">
    <property type="component" value="Unassembled WGS sequence"/>
</dbReference>
<dbReference type="VEuPathDB" id="HostDB:ENSCPOG00000011255"/>
<proteinExistence type="inferred from homology"/>
<dbReference type="Bgee" id="ENSCPOG00000011255">
    <property type="expression patterns" value="Expressed in ovary and 1 other cell type or tissue"/>
</dbReference>
<feature type="region of interest" description="Disordered" evidence="6">
    <location>
        <begin position="368"/>
        <end position="391"/>
    </location>
</feature>
<keyword evidence="10" id="KW-1185">Reference proteome</keyword>
<accession>H0W5M6</accession>
<evidence type="ECO:0000256" key="5">
    <source>
        <dbReference type="ARBA" id="ARBA00023242"/>
    </source>
</evidence>
<sequence length="412" mass="47033">TGAFHGKRFQEIQEYLQQKESQFPQKYDHLLLHHLDRSVNQELDKNEFQHVSLLLKCIQRFFKDDLGKEEPLLIQQGLIPKISFLSTDTLASDTALADLLEDFLDSALVRPVGWSAEQMLDSFIFSLGLLVTEKTVNLLIQQEALRTLNSILQGIPRTEKRRLPLAEGMNYDQQIALSEALCRMTTRASRGTLVHQWFDDDVLAQGFKQIRDREFETDSRRFLNHLNDRLGDQRRVYSFPCVAAFAAGHEMRKPANENLEHFWIDFNLGSQSVTFYIDNAESTLWEPVRLAKESMHNFSITENEKVKILIIYLKAPVVISKKEVMDVAIHFNLQDHVSQAAARALGEEKQVAMKISLESFSKFEKDSEIPSNLERQTEQAEESTELAESVSAEVDRCVITVLSGPQPGPPVS</sequence>
<reference evidence="9" key="3">
    <citation type="submission" date="2025-09" db="UniProtKB">
        <authorList>
            <consortium name="Ensembl"/>
        </authorList>
    </citation>
    <scope>IDENTIFICATION</scope>
    <source>
        <strain evidence="9">2N</strain>
    </source>
</reference>
<evidence type="ECO:0000256" key="6">
    <source>
        <dbReference type="SAM" id="MobiDB-lite"/>
    </source>
</evidence>
<dbReference type="InterPro" id="IPR041322">
    <property type="entry name" value="SYCP2_ARLD"/>
</dbReference>
<feature type="domain" description="Synaptonemal complex protein 2 armadillo-repeat-like" evidence="7">
    <location>
        <begin position="2"/>
        <end position="158"/>
    </location>
</feature>
<feature type="domain" description="Synaptonemal complex protein 2 Spt16M-like" evidence="8">
    <location>
        <begin position="236"/>
        <end position="347"/>
    </location>
</feature>
<evidence type="ECO:0000313" key="10">
    <source>
        <dbReference type="Proteomes" id="UP000005447"/>
    </source>
</evidence>
<comment type="similarity">
    <text evidence="3">Belongs to the SYCP2 family.</text>
</comment>
<evidence type="ECO:0000256" key="1">
    <source>
        <dbReference type="ARBA" id="ARBA00004123"/>
    </source>
</evidence>
<evidence type="ECO:0000259" key="8">
    <source>
        <dbReference type="Pfam" id="PF18584"/>
    </source>
</evidence>
<evidence type="ECO:0000313" key="9">
    <source>
        <dbReference type="Ensembl" id="ENSCPOP00000018280.2"/>
    </source>
</evidence>
<evidence type="ECO:0000256" key="2">
    <source>
        <dbReference type="ARBA" id="ARBA00004286"/>
    </source>
</evidence>
<organism evidence="9 10">
    <name type="scientific">Cavia porcellus</name>
    <name type="common">Guinea pig</name>
    <dbReference type="NCBI Taxonomy" id="10141"/>
    <lineage>
        <taxon>Eukaryota</taxon>
        <taxon>Metazoa</taxon>
        <taxon>Chordata</taxon>
        <taxon>Craniata</taxon>
        <taxon>Vertebrata</taxon>
        <taxon>Euteleostomi</taxon>
        <taxon>Mammalia</taxon>
        <taxon>Eutheria</taxon>
        <taxon>Euarchontoglires</taxon>
        <taxon>Glires</taxon>
        <taxon>Rodentia</taxon>
        <taxon>Hystricomorpha</taxon>
        <taxon>Caviidae</taxon>
        <taxon>Cavia</taxon>
    </lineage>
</organism>
<evidence type="ECO:0000256" key="4">
    <source>
        <dbReference type="ARBA" id="ARBA00022454"/>
    </source>
</evidence>
<reference evidence="9" key="2">
    <citation type="submission" date="2025-08" db="UniProtKB">
        <authorList>
            <consortium name="Ensembl"/>
        </authorList>
    </citation>
    <scope>IDENTIFICATION</scope>
    <source>
        <strain evidence="9">2N</strain>
    </source>
</reference>
<dbReference type="PANTHER" id="PTHR15607:SF14">
    <property type="entry name" value="SYNAPTONEMAL COMPLEX PROTEIN 2-LIKE"/>
    <property type="match status" value="1"/>
</dbReference>
<dbReference type="PANTHER" id="PTHR15607">
    <property type="entry name" value="SYNAPTONEMAL COMPLEX PROTEIN-RELATED"/>
    <property type="match status" value="1"/>
</dbReference>
<dbReference type="STRING" id="10141.ENSCPOP00000018280"/>
<dbReference type="InParanoid" id="H0W5M6"/>
<evidence type="ECO:0000256" key="3">
    <source>
        <dbReference type="ARBA" id="ARBA00007960"/>
    </source>
</evidence>
<dbReference type="Pfam" id="PF18581">
    <property type="entry name" value="SYCP2_ARLD"/>
    <property type="match status" value="1"/>
</dbReference>
<dbReference type="AlphaFoldDB" id="H0W5M6"/>
<dbReference type="Ensembl" id="ENSCPOT00000020705.2">
    <property type="protein sequence ID" value="ENSCPOP00000018280.2"/>
    <property type="gene ID" value="ENSCPOG00000011255.4"/>
</dbReference>
<dbReference type="GO" id="GO:0140013">
    <property type="term" value="P:meiotic nuclear division"/>
    <property type="evidence" value="ECO:0007669"/>
    <property type="project" value="TreeGrafter"/>
</dbReference>
<dbReference type="eggNOG" id="ENOG502QSX7">
    <property type="taxonomic scope" value="Eukaryota"/>
</dbReference>
<keyword evidence="5" id="KW-0539">Nucleus</keyword>
<dbReference type="FunCoup" id="H0W5M6">
    <property type="interactions" value="239"/>
</dbReference>
<dbReference type="EMBL" id="AAKN02037059">
    <property type="status" value="NOT_ANNOTATED_CDS"/>
    <property type="molecule type" value="Genomic_DNA"/>
</dbReference>
<protein>
    <recommendedName>
        <fullName evidence="11">Synaptonemal complex protein 2 like</fullName>
    </recommendedName>
</protein>
<dbReference type="GO" id="GO:0000800">
    <property type="term" value="C:lateral element"/>
    <property type="evidence" value="ECO:0007669"/>
    <property type="project" value="TreeGrafter"/>
</dbReference>
<dbReference type="Pfam" id="PF18584">
    <property type="entry name" value="SYCP2_SLD"/>
    <property type="match status" value="1"/>
</dbReference>
<dbReference type="GO" id="GO:0000779">
    <property type="term" value="C:condensed chromosome, centromeric region"/>
    <property type="evidence" value="ECO:0007669"/>
    <property type="project" value="TreeGrafter"/>
</dbReference>
<dbReference type="InterPro" id="IPR040560">
    <property type="entry name" value="SYCP2_SLD"/>
</dbReference>
<dbReference type="GeneTree" id="ENSGT00530000063859"/>